<proteinExistence type="predicted"/>
<reference evidence="2" key="1">
    <citation type="submission" date="2022-10" db="EMBL/GenBank/DDBJ databases">
        <authorList>
            <person name="Koch H."/>
        </authorList>
    </citation>
    <scope>NUCLEOTIDE SEQUENCE</scope>
    <source>
        <strain evidence="2">DNF</strain>
    </source>
</reference>
<dbReference type="AlphaFoldDB" id="A0AA86N2J8"/>
<protein>
    <submittedName>
        <fullName evidence="2">Baseplate assembly protein</fullName>
    </submittedName>
</protein>
<sequence>MSGEQPGAMASEQASELNPCGCCIGLGAATPVEVFNRPGLSVVQYRVGTHALFKSTMLARLSASDHAKLESLKTRRDDDFAIALLDSWAVLLDILTFYQERIINESYLRTATERRSLLEQARLIGYEPRPGVAAGTYLAFTVDDPTPPPAVGSAPAATPTSATEVVIEKGTKVQSIPGPGEKAQIFETVETIVGQAGWNALRPRLTHPHPLEPDLESVTIPGLTSFVKSGDTMLIVAGEDPAGRSVKRVLAVTTDVKAQTIRLDLVPSPKPVPLPRPKIVLGKFIKQAAFLNDQFLRKELVVAKSWKQDVLRAMAIQKRWSPLAIQAAIRAQVSVAKPVRSIPDKGEPAPVPGAQPSREPLPNGVFAFRERAALFGHNAPKYQSLSPAQRLGEKFKDKTGTEQTVEPVYPNSWEERTLNDEQEEGRPPHLFLDRVYPNIVRDSLILLESQAGREVYRVREVGEVSRADYTISAKVSRVEVDHSEGFGNFRLRDTTVYAVNEPLDLAPLPISDPIAGSRLTLDRADLGLKAGQTVIVTGEREDLRDVTVSEAMTLAEVTLEEGFTTLTFGQGLTYRYVRETVTINANVAAATHGETKGEILGSGDAAQAFQQVALRQPPLTYVSAPTPGGAASTLDLWVNDQRWREVSSLYGQGPTDRVYLVQRDDSGNTTVRFGDGAMGARPATGQHNIRATYRQGLGAAGMVKARQLSLLMTRPLGVREVTNPLDATGAADPETRDDIRSNAPLAIRTLDRVVSLRDYEDFARAFSGIGKAQATWVWNGTKRAVLITVAGTGGALVETSSQLAENLDRAIREAGDPFVPFSVLSYRPALFKLAARVKVHGDYRPEQVVRSVQERVRTAFAFEHREFGRPVALSEVIALIQQEKGVEAATVTQFHRIDEEPAFPFPALLGADQARVGDGELLGAELLLLDPNLLPDIEVLS</sequence>
<evidence type="ECO:0000313" key="2">
    <source>
        <dbReference type="EMBL" id="CAI4033583.1"/>
    </source>
</evidence>
<evidence type="ECO:0000256" key="1">
    <source>
        <dbReference type="SAM" id="MobiDB-lite"/>
    </source>
</evidence>
<gene>
    <name evidence="2" type="ORF">DNFV4_04024</name>
</gene>
<feature type="region of interest" description="Disordered" evidence="1">
    <location>
        <begin position="340"/>
        <end position="359"/>
    </location>
</feature>
<dbReference type="InterPro" id="IPR011749">
    <property type="entry name" value="CHP02243"/>
</dbReference>
<dbReference type="RefSeq" id="WP_289270911.1">
    <property type="nucleotide sequence ID" value="NZ_OX365700.1"/>
</dbReference>
<evidence type="ECO:0000313" key="3">
    <source>
        <dbReference type="Proteomes" id="UP001179121"/>
    </source>
</evidence>
<organism evidence="2 3">
    <name type="scientific">Nitrospira tepida</name>
    <dbReference type="NCBI Taxonomy" id="2973512"/>
    <lineage>
        <taxon>Bacteria</taxon>
        <taxon>Pseudomonadati</taxon>
        <taxon>Nitrospirota</taxon>
        <taxon>Nitrospiria</taxon>
        <taxon>Nitrospirales</taxon>
        <taxon>Nitrospiraceae</taxon>
        <taxon>Nitrospira</taxon>
    </lineage>
</organism>
<dbReference type="Proteomes" id="UP001179121">
    <property type="component" value="Chromosome"/>
</dbReference>
<dbReference type="KEGG" id="nti:DNFV4_04024"/>
<keyword evidence="3" id="KW-1185">Reference proteome</keyword>
<dbReference type="NCBIfam" id="TIGR02243">
    <property type="entry name" value="putative baseplate assembly protein"/>
    <property type="match status" value="1"/>
</dbReference>
<accession>A0AA86N2J8</accession>
<name>A0AA86N2J8_9BACT</name>
<dbReference type="EMBL" id="OX365700">
    <property type="protein sequence ID" value="CAI4033583.1"/>
    <property type="molecule type" value="Genomic_DNA"/>
</dbReference>